<dbReference type="EMBL" id="RWJN01000264">
    <property type="protein sequence ID" value="TCD63964.1"/>
    <property type="molecule type" value="Genomic_DNA"/>
</dbReference>
<evidence type="ECO:0000313" key="2">
    <source>
        <dbReference type="EMBL" id="TCD63964.1"/>
    </source>
</evidence>
<dbReference type="OrthoDB" id="3173670at2759"/>
<evidence type="ECO:0000313" key="3">
    <source>
        <dbReference type="Proteomes" id="UP000292702"/>
    </source>
</evidence>
<comment type="caution">
    <text evidence="2">The sequence shown here is derived from an EMBL/GenBank/DDBJ whole genome shotgun (WGS) entry which is preliminary data.</text>
</comment>
<protein>
    <submittedName>
        <fullName evidence="2">Uncharacterized protein</fullName>
    </submittedName>
</protein>
<dbReference type="Proteomes" id="UP000292702">
    <property type="component" value="Unassembled WGS sequence"/>
</dbReference>
<name>A0A4R0RNN4_9APHY</name>
<reference evidence="2 3" key="1">
    <citation type="submission" date="2018-11" db="EMBL/GenBank/DDBJ databases">
        <title>Genome assembly of Steccherinum ochraceum LE-BIN_3174, the white-rot fungus of the Steccherinaceae family (The Residual Polyporoid clade, Polyporales, Basidiomycota).</title>
        <authorList>
            <person name="Fedorova T.V."/>
            <person name="Glazunova O.A."/>
            <person name="Landesman E.O."/>
            <person name="Moiseenko K.V."/>
            <person name="Psurtseva N.V."/>
            <person name="Savinova O.S."/>
            <person name="Shakhova N.V."/>
            <person name="Tyazhelova T.V."/>
            <person name="Vasina D.V."/>
        </authorList>
    </citation>
    <scope>NUCLEOTIDE SEQUENCE [LARGE SCALE GENOMIC DNA]</scope>
    <source>
        <strain evidence="2 3">LE-BIN_3174</strain>
    </source>
</reference>
<accession>A0A4R0RNN4</accession>
<dbReference type="AlphaFoldDB" id="A0A4R0RNN4"/>
<keyword evidence="3" id="KW-1185">Reference proteome</keyword>
<gene>
    <name evidence="2" type="ORF">EIP91_004733</name>
</gene>
<evidence type="ECO:0000256" key="1">
    <source>
        <dbReference type="SAM" id="MobiDB-lite"/>
    </source>
</evidence>
<feature type="region of interest" description="Disordered" evidence="1">
    <location>
        <begin position="133"/>
        <end position="175"/>
    </location>
</feature>
<organism evidence="2 3">
    <name type="scientific">Steccherinum ochraceum</name>
    <dbReference type="NCBI Taxonomy" id="92696"/>
    <lineage>
        <taxon>Eukaryota</taxon>
        <taxon>Fungi</taxon>
        <taxon>Dikarya</taxon>
        <taxon>Basidiomycota</taxon>
        <taxon>Agaricomycotina</taxon>
        <taxon>Agaricomycetes</taxon>
        <taxon>Polyporales</taxon>
        <taxon>Steccherinaceae</taxon>
        <taxon>Steccherinum</taxon>
    </lineage>
</organism>
<sequence>MPPKIQPKTYILPVKTHKLTFFITAAQTASIASLKAEVLSALTAPVLLQPAPEFPDALAMDVDNAEWTVPRVQSEDEFELCRGFRDKGRFTGRYERLIGDGTVKTSLVNWETLFVQFRDVESGTFHPVKVEFPKLLEDDENEVPAPPEPREEDEGMSAVRKGKRKARAESPTSDD</sequence>
<proteinExistence type="predicted"/>